<comment type="caution">
    <text evidence="1">The sequence shown here is derived from an EMBL/GenBank/DDBJ whole genome shotgun (WGS) entry which is preliminary data.</text>
</comment>
<name>A0ACC1ASS9_9ROSI</name>
<proteinExistence type="predicted"/>
<sequence>MCFMVQLSLHLAEQVLVKQTIFHVFIDKRPHELIVAKTIKSDQI</sequence>
<protein>
    <submittedName>
        <fullName evidence="1">Uncharacterized protein</fullName>
    </submittedName>
</protein>
<gene>
    <name evidence="1" type="ORF">Patl1_12695</name>
</gene>
<reference evidence="2" key="1">
    <citation type="journal article" date="2023" name="G3 (Bethesda)">
        <title>Genome assembly and association tests identify interacting loci associated with vigor, precocity, and sex in interspecific pistachio rootstocks.</title>
        <authorList>
            <person name="Palmer W."/>
            <person name="Jacygrad E."/>
            <person name="Sagayaradj S."/>
            <person name="Cavanaugh K."/>
            <person name="Han R."/>
            <person name="Bertier L."/>
            <person name="Beede B."/>
            <person name="Kafkas S."/>
            <person name="Golino D."/>
            <person name="Preece J."/>
            <person name="Michelmore R."/>
        </authorList>
    </citation>
    <scope>NUCLEOTIDE SEQUENCE [LARGE SCALE GENOMIC DNA]</scope>
</reference>
<organism evidence="1 2">
    <name type="scientific">Pistacia atlantica</name>
    <dbReference type="NCBI Taxonomy" id="434234"/>
    <lineage>
        <taxon>Eukaryota</taxon>
        <taxon>Viridiplantae</taxon>
        <taxon>Streptophyta</taxon>
        <taxon>Embryophyta</taxon>
        <taxon>Tracheophyta</taxon>
        <taxon>Spermatophyta</taxon>
        <taxon>Magnoliopsida</taxon>
        <taxon>eudicotyledons</taxon>
        <taxon>Gunneridae</taxon>
        <taxon>Pentapetalae</taxon>
        <taxon>rosids</taxon>
        <taxon>malvids</taxon>
        <taxon>Sapindales</taxon>
        <taxon>Anacardiaceae</taxon>
        <taxon>Pistacia</taxon>
    </lineage>
</organism>
<keyword evidence="2" id="KW-1185">Reference proteome</keyword>
<evidence type="ECO:0000313" key="2">
    <source>
        <dbReference type="Proteomes" id="UP001164250"/>
    </source>
</evidence>
<evidence type="ECO:0000313" key="1">
    <source>
        <dbReference type="EMBL" id="KAJ0089750.1"/>
    </source>
</evidence>
<dbReference type="EMBL" id="CM047904">
    <property type="protein sequence ID" value="KAJ0089750.1"/>
    <property type="molecule type" value="Genomic_DNA"/>
</dbReference>
<dbReference type="Proteomes" id="UP001164250">
    <property type="component" value="Chromosome 8"/>
</dbReference>
<accession>A0ACC1ASS9</accession>